<comment type="similarity">
    <text evidence="6">Belongs to the exbB/tolQ family.</text>
</comment>
<dbReference type="STRING" id="1484053.SAMN05444274_10570"/>
<dbReference type="Pfam" id="PF01618">
    <property type="entry name" value="MotA_ExbB"/>
    <property type="match status" value="1"/>
</dbReference>
<protein>
    <submittedName>
        <fullName evidence="9">MotA/TolQ/ExbB proton channel family protein</fullName>
    </submittedName>
</protein>
<proteinExistence type="inferred from homology"/>
<reference evidence="10" key="1">
    <citation type="submission" date="2016-11" db="EMBL/GenBank/DDBJ databases">
        <authorList>
            <person name="Varghese N."/>
            <person name="Submissions S."/>
        </authorList>
    </citation>
    <scope>NUCLEOTIDE SEQUENCE [LARGE SCALE GENOMIC DNA]</scope>
    <source>
        <strain evidence="10">DSM 26910</strain>
    </source>
</reference>
<dbReference type="GO" id="GO:0005886">
    <property type="term" value="C:plasma membrane"/>
    <property type="evidence" value="ECO:0007669"/>
    <property type="project" value="UniProtKB-SubCell"/>
</dbReference>
<evidence type="ECO:0000256" key="7">
    <source>
        <dbReference type="SAM" id="Phobius"/>
    </source>
</evidence>
<keyword evidence="4 7" id="KW-1133">Transmembrane helix</keyword>
<name>A0A1M5BB57_9BACT</name>
<evidence type="ECO:0000259" key="8">
    <source>
        <dbReference type="Pfam" id="PF01618"/>
    </source>
</evidence>
<feature type="transmembrane region" description="Helical" evidence="7">
    <location>
        <begin position="70"/>
        <end position="97"/>
    </location>
</feature>
<sequence>MIQPRKLVPINNTNFEIMSILASLVETYRTGGPLFMTIVTATGLSMVFFASKSCIAIFAKKNYSGRGINYILMFGSLSFILGLLGQAVGMVEAFAAIQRAGDISPALVAGGLRVSMIAPLYGMFYFIISIPIWMVLREIVKHKS</sequence>
<evidence type="ECO:0000256" key="1">
    <source>
        <dbReference type="ARBA" id="ARBA00004651"/>
    </source>
</evidence>
<feature type="transmembrane region" description="Helical" evidence="7">
    <location>
        <begin position="117"/>
        <end position="136"/>
    </location>
</feature>
<dbReference type="InterPro" id="IPR002898">
    <property type="entry name" value="MotA_ExbB_proton_chnl"/>
</dbReference>
<keyword evidence="2" id="KW-1003">Cell membrane</keyword>
<evidence type="ECO:0000256" key="3">
    <source>
        <dbReference type="ARBA" id="ARBA00022692"/>
    </source>
</evidence>
<gene>
    <name evidence="9" type="ORF">SAMN05444274_10570</name>
</gene>
<dbReference type="AlphaFoldDB" id="A0A1M5BB57"/>
<evidence type="ECO:0000256" key="5">
    <source>
        <dbReference type="ARBA" id="ARBA00023136"/>
    </source>
</evidence>
<feature type="transmembrane region" description="Helical" evidence="7">
    <location>
        <begin position="34"/>
        <end position="58"/>
    </location>
</feature>
<keyword evidence="10" id="KW-1185">Reference proteome</keyword>
<evidence type="ECO:0000256" key="4">
    <source>
        <dbReference type="ARBA" id="ARBA00022989"/>
    </source>
</evidence>
<feature type="domain" description="MotA/TolQ/ExbB proton channel" evidence="8">
    <location>
        <begin position="63"/>
        <end position="142"/>
    </location>
</feature>
<evidence type="ECO:0000256" key="2">
    <source>
        <dbReference type="ARBA" id="ARBA00022475"/>
    </source>
</evidence>
<dbReference type="GO" id="GO:0015031">
    <property type="term" value="P:protein transport"/>
    <property type="evidence" value="ECO:0007669"/>
    <property type="project" value="UniProtKB-KW"/>
</dbReference>
<accession>A0A1M5BB57</accession>
<dbReference type="OrthoDB" id="1001678at2"/>
<dbReference type="Proteomes" id="UP000184164">
    <property type="component" value="Unassembled WGS sequence"/>
</dbReference>
<organism evidence="9 10">
    <name type="scientific">Mariniphaga anaerophila</name>
    <dbReference type="NCBI Taxonomy" id="1484053"/>
    <lineage>
        <taxon>Bacteria</taxon>
        <taxon>Pseudomonadati</taxon>
        <taxon>Bacteroidota</taxon>
        <taxon>Bacteroidia</taxon>
        <taxon>Marinilabiliales</taxon>
        <taxon>Prolixibacteraceae</taxon>
        <taxon>Mariniphaga</taxon>
    </lineage>
</organism>
<evidence type="ECO:0000313" key="10">
    <source>
        <dbReference type="Proteomes" id="UP000184164"/>
    </source>
</evidence>
<keyword evidence="5 7" id="KW-0472">Membrane</keyword>
<keyword evidence="3 7" id="KW-0812">Transmembrane</keyword>
<dbReference type="EMBL" id="FQUM01000005">
    <property type="protein sequence ID" value="SHF39753.1"/>
    <property type="molecule type" value="Genomic_DNA"/>
</dbReference>
<keyword evidence="6" id="KW-0653">Protein transport</keyword>
<keyword evidence="6" id="KW-0813">Transport</keyword>
<comment type="subcellular location">
    <subcellularLocation>
        <location evidence="1">Cell membrane</location>
        <topology evidence="1">Multi-pass membrane protein</topology>
    </subcellularLocation>
    <subcellularLocation>
        <location evidence="6">Membrane</location>
        <topology evidence="6">Multi-pass membrane protein</topology>
    </subcellularLocation>
</comment>
<evidence type="ECO:0000313" key="9">
    <source>
        <dbReference type="EMBL" id="SHF39753.1"/>
    </source>
</evidence>
<evidence type="ECO:0000256" key="6">
    <source>
        <dbReference type="RuleBase" id="RU004057"/>
    </source>
</evidence>